<accession>A0A9I9CNA4</accession>
<protein>
    <submittedName>
        <fullName evidence="2">Uncharacterized protein</fullName>
    </submittedName>
</protein>
<sequence>MKLESSSKRGRWEYGLWRLQSENAFVMKWREGSEKEEAEAEARQGIEGEERERENESRREKKLERKKDH</sequence>
<dbReference type="AlphaFoldDB" id="A0A9I9CNA4"/>
<evidence type="ECO:0000256" key="1">
    <source>
        <dbReference type="SAM" id="MobiDB-lite"/>
    </source>
</evidence>
<dbReference type="EnsemblPlants" id="MELO3C006134.2.1">
    <property type="protein sequence ID" value="MELO3C006134.2.1"/>
    <property type="gene ID" value="MELO3C006134.2"/>
</dbReference>
<feature type="region of interest" description="Disordered" evidence="1">
    <location>
        <begin position="31"/>
        <end position="69"/>
    </location>
</feature>
<name>A0A9I9CNA4_CUCME</name>
<dbReference type="Gramene" id="MELO3C006134.2.1">
    <property type="protein sequence ID" value="MELO3C006134.2.1"/>
    <property type="gene ID" value="MELO3C006134.2"/>
</dbReference>
<proteinExistence type="predicted"/>
<reference evidence="2" key="1">
    <citation type="submission" date="2023-03" db="UniProtKB">
        <authorList>
            <consortium name="EnsemblPlants"/>
        </authorList>
    </citation>
    <scope>IDENTIFICATION</scope>
</reference>
<organism evidence="2">
    <name type="scientific">Cucumis melo</name>
    <name type="common">Muskmelon</name>
    <dbReference type="NCBI Taxonomy" id="3656"/>
    <lineage>
        <taxon>Eukaryota</taxon>
        <taxon>Viridiplantae</taxon>
        <taxon>Streptophyta</taxon>
        <taxon>Embryophyta</taxon>
        <taxon>Tracheophyta</taxon>
        <taxon>Spermatophyta</taxon>
        <taxon>Magnoliopsida</taxon>
        <taxon>eudicotyledons</taxon>
        <taxon>Gunneridae</taxon>
        <taxon>Pentapetalae</taxon>
        <taxon>rosids</taxon>
        <taxon>fabids</taxon>
        <taxon>Cucurbitales</taxon>
        <taxon>Cucurbitaceae</taxon>
        <taxon>Benincaseae</taxon>
        <taxon>Cucumis</taxon>
    </lineage>
</organism>
<evidence type="ECO:0000313" key="2">
    <source>
        <dbReference type="EnsemblPlants" id="MELO3C006134.2.1"/>
    </source>
</evidence>